<proteinExistence type="predicted"/>
<dbReference type="Proteomes" id="UP001149165">
    <property type="component" value="Unassembled WGS sequence"/>
</dbReference>
<feature type="compositionally biased region" description="Polar residues" evidence="1">
    <location>
        <begin position="58"/>
        <end position="72"/>
    </location>
</feature>
<evidence type="ECO:0000256" key="1">
    <source>
        <dbReference type="SAM" id="MobiDB-lite"/>
    </source>
</evidence>
<comment type="caution">
    <text evidence="2">The sequence shown here is derived from an EMBL/GenBank/DDBJ whole genome shotgun (WGS) entry which is preliminary data.</text>
</comment>
<name>A0A9W9FIV1_9EURO</name>
<gene>
    <name evidence="2" type="ORF">N7456_007083</name>
</gene>
<dbReference type="OrthoDB" id="4364447at2759"/>
<evidence type="ECO:0000313" key="3">
    <source>
        <dbReference type="Proteomes" id="UP001149165"/>
    </source>
</evidence>
<protein>
    <submittedName>
        <fullName evidence="2">Uncharacterized protein</fullName>
    </submittedName>
</protein>
<organism evidence="2 3">
    <name type="scientific">Penicillium angulare</name>
    <dbReference type="NCBI Taxonomy" id="116970"/>
    <lineage>
        <taxon>Eukaryota</taxon>
        <taxon>Fungi</taxon>
        <taxon>Dikarya</taxon>
        <taxon>Ascomycota</taxon>
        <taxon>Pezizomycotina</taxon>
        <taxon>Eurotiomycetes</taxon>
        <taxon>Eurotiomycetidae</taxon>
        <taxon>Eurotiales</taxon>
        <taxon>Aspergillaceae</taxon>
        <taxon>Penicillium</taxon>
    </lineage>
</organism>
<accession>A0A9W9FIV1</accession>
<dbReference type="EMBL" id="JAPQKH010000004">
    <property type="protein sequence ID" value="KAJ5101031.1"/>
    <property type="molecule type" value="Genomic_DNA"/>
</dbReference>
<reference evidence="2" key="2">
    <citation type="journal article" date="2023" name="IMA Fungus">
        <title>Comparative genomic study of the Penicillium genus elucidates a diverse pangenome and 15 lateral gene transfer events.</title>
        <authorList>
            <person name="Petersen C."/>
            <person name="Sorensen T."/>
            <person name="Nielsen M.R."/>
            <person name="Sondergaard T.E."/>
            <person name="Sorensen J.L."/>
            <person name="Fitzpatrick D.A."/>
            <person name="Frisvad J.C."/>
            <person name="Nielsen K.L."/>
        </authorList>
    </citation>
    <scope>NUCLEOTIDE SEQUENCE</scope>
    <source>
        <strain evidence="2">IBT 30069</strain>
    </source>
</reference>
<feature type="region of interest" description="Disordered" evidence="1">
    <location>
        <begin position="1"/>
        <end position="72"/>
    </location>
</feature>
<dbReference type="AlphaFoldDB" id="A0A9W9FIV1"/>
<reference evidence="2" key="1">
    <citation type="submission" date="2022-11" db="EMBL/GenBank/DDBJ databases">
        <authorList>
            <person name="Petersen C."/>
        </authorList>
    </citation>
    <scope>NUCLEOTIDE SEQUENCE</scope>
    <source>
        <strain evidence="2">IBT 30069</strain>
    </source>
</reference>
<sequence length="463" mass="52443">MINDWPSYHDDSQAQVPDLSDVDSQYAPTLGYDNDTPPSCYAFSPSPGRHPQDHDDSQGQAQTDPTSPSIPQQGITKLLQLREWEARPDDDVPSGFIRYTIEWKVKVNNRFRWEDTIKDVALTPSAYWSSDLKDKLDTVVRDRVPRGRRVRSDGTSVVLSVDDRKHKNVKTWHKSLDIDWTAVEEQLLAWGKLHIRGKELRVTIIFNYIEDDSHGRSAARRGEKRGKSSVTTRMLDERDAQLDAEEHASGQESVWRAVYSLMRCPSPSCHLGPHCWQDPQGKKHYQLRTHHLKRLIAYVENGGNLEGQDDVPEEIRQDLYMEAQQRLEHSQNKINKSLALGSCPPINIHFVGGQPSLLPPADSSSTVLTVPSQQNQQKVMITIDGPRDVAVKEYSAWQETNVIDEGLKAQFQLACDVALVNGLDLEQVHEDGNPTFFVEKGVAIGIARRFVGDIMKWAQDVRI</sequence>
<keyword evidence="3" id="KW-1185">Reference proteome</keyword>
<evidence type="ECO:0000313" key="2">
    <source>
        <dbReference type="EMBL" id="KAJ5101031.1"/>
    </source>
</evidence>